<dbReference type="InterPro" id="IPR009057">
    <property type="entry name" value="Homeodomain-like_sf"/>
</dbReference>
<dbReference type="SMART" id="SM00342">
    <property type="entry name" value="HTH_ARAC"/>
    <property type="match status" value="1"/>
</dbReference>
<dbReference type="AlphaFoldDB" id="A0AAE4BPY5"/>
<evidence type="ECO:0000256" key="3">
    <source>
        <dbReference type="ARBA" id="ARBA00023163"/>
    </source>
</evidence>
<protein>
    <submittedName>
        <fullName evidence="5">AraC-like DNA-binding protein</fullName>
    </submittedName>
</protein>
<keyword evidence="2 5" id="KW-0238">DNA-binding</keyword>
<proteinExistence type="predicted"/>
<name>A0AAE4BPY5_9BACT</name>
<evidence type="ECO:0000259" key="4">
    <source>
        <dbReference type="PROSITE" id="PS01124"/>
    </source>
</evidence>
<dbReference type="GO" id="GO:0003700">
    <property type="term" value="F:DNA-binding transcription factor activity"/>
    <property type="evidence" value="ECO:0007669"/>
    <property type="project" value="InterPro"/>
</dbReference>
<dbReference type="Proteomes" id="UP001185092">
    <property type="component" value="Unassembled WGS sequence"/>
</dbReference>
<organism evidence="5 6">
    <name type="scientific">Aureibacter tunicatorum</name>
    <dbReference type="NCBI Taxonomy" id="866807"/>
    <lineage>
        <taxon>Bacteria</taxon>
        <taxon>Pseudomonadati</taxon>
        <taxon>Bacteroidota</taxon>
        <taxon>Cytophagia</taxon>
        <taxon>Cytophagales</taxon>
        <taxon>Persicobacteraceae</taxon>
        <taxon>Aureibacter</taxon>
    </lineage>
</organism>
<keyword evidence="1" id="KW-0805">Transcription regulation</keyword>
<evidence type="ECO:0000313" key="6">
    <source>
        <dbReference type="Proteomes" id="UP001185092"/>
    </source>
</evidence>
<dbReference type="PROSITE" id="PS00041">
    <property type="entry name" value="HTH_ARAC_FAMILY_1"/>
    <property type="match status" value="1"/>
</dbReference>
<evidence type="ECO:0000256" key="1">
    <source>
        <dbReference type="ARBA" id="ARBA00023015"/>
    </source>
</evidence>
<feature type="domain" description="HTH araC/xylS-type" evidence="4">
    <location>
        <begin position="194"/>
        <end position="295"/>
    </location>
</feature>
<dbReference type="InterPro" id="IPR018062">
    <property type="entry name" value="HTH_AraC-typ_CS"/>
</dbReference>
<dbReference type="InterPro" id="IPR018060">
    <property type="entry name" value="HTH_AraC"/>
</dbReference>
<dbReference type="EMBL" id="JAVDQD010000002">
    <property type="protein sequence ID" value="MDR6238494.1"/>
    <property type="molecule type" value="Genomic_DNA"/>
</dbReference>
<comment type="caution">
    <text evidence="5">The sequence shown here is derived from an EMBL/GenBank/DDBJ whole genome shotgun (WGS) entry which is preliminary data.</text>
</comment>
<keyword evidence="3" id="KW-0804">Transcription</keyword>
<dbReference type="InterPro" id="IPR020449">
    <property type="entry name" value="Tscrpt_reg_AraC-type_HTH"/>
</dbReference>
<dbReference type="Pfam" id="PF12833">
    <property type="entry name" value="HTH_18"/>
    <property type="match status" value="1"/>
</dbReference>
<evidence type="ECO:0000256" key="2">
    <source>
        <dbReference type="ARBA" id="ARBA00023125"/>
    </source>
</evidence>
<dbReference type="GO" id="GO:0043565">
    <property type="term" value="F:sequence-specific DNA binding"/>
    <property type="evidence" value="ECO:0007669"/>
    <property type="project" value="InterPro"/>
</dbReference>
<accession>A0AAE4BPY5</accession>
<evidence type="ECO:0000313" key="5">
    <source>
        <dbReference type="EMBL" id="MDR6238494.1"/>
    </source>
</evidence>
<dbReference type="PANTHER" id="PTHR43280">
    <property type="entry name" value="ARAC-FAMILY TRANSCRIPTIONAL REGULATOR"/>
    <property type="match status" value="1"/>
</dbReference>
<dbReference type="RefSeq" id="WP_309938005.1">
    <property type="nucleotide sequence ID" value="NZ_AP025305.1"/>
</dbReference>
<dbReference type="PANTHER" id="PTHR43280:SF32">
    <property type="entry name" value="TRANSCRIPTIONAL REGULATORY PROTEIN"/>
    <property type="match status" value="1"/>
</dbReference>
<gene>
    <name evidence="5" type="ORF">HNQ88_001531</name>
</gene>
<dbReference type="Gene3D" id="1.10.10.60">
    <property type="entry name" value="Homeodomain-like"/>
    <property type="match status" value="1"/>
</dbReference>
<reference evidence="5" key="1">
    <citation type="submission" date="2023-07" db="EMBL/GenBank/DDBJ databases">
        <title>Genomic Encyclopedia of Type Strains, Phase IV (KMG-IV): sequencing the most valuable type-strain genomes for metagenomic binning, comparative biology and taxonomic classification.</title>
        <authorList>
            <person name="Goeker M."/>
        </authorList>
    </citation>
    <scope>NUCLEOTIDE SEQUENCE</scope>
    <source>
        <strain evidence="5">DSM 26174</strain>
    </source>
</reference>
<dbReference type="PRINTS" id="PR00032">
    <property type="entry name" value="HTHARAC"/>
</dbReference>
<keyword evidence="6" id="KW-1185">Reference proteome</keyword>
<dbReference type="PROSITE" id="PS01124">
    <property type="entry name" value="HTH_ARAC_FAMILY_2"/>
    <property type="match status" value="1"/>
</dbReference>
<dbReference type="SUPFAM" id="SSF46689">
    <property type="entry name" value="Homeodomain-like"/>
    <property type="match status" value="1"/>
</dbReference>
<sequence>MEENIEQVASIKNLLERINLDKEQKNDFFHIIHYGEDKHKLPKQINLRSEHFFEVTLVKNSSTDVSIDGTSVNSDKDLLTFLSPGQTIRINREREGDEKEGFILFFTVDFLPFSSTIYSVIQHFPYFNMHFSPVYFITPEQSAYFFEIMNKIYSKFKNTKKEDMEIIKSYLHILLLEFKQLSDELVIASHSRAEELTYKFENLLKQAEKKSLVREYADQLNVSSVYLSECVKATTGKPAKKIITEYKLREAKSLLNFSEKNVDEIAEIVGFEDRSNFINFFKKNAGMSPNKFRKASLGAH</sequence>